<dbReference type="PANTHER" id="PTHR43075">
    <property type="entry name" value="FORMATE LYASE ACTIVATING ENZYME, PUTATIVE (AFU_ORTHOLOGUE AFUA_2G15630)-RELATED"/>
    <property type="match status" value="1"/>
</dbReference>
<organism evidence="7">
    <name type="scientific">candidate division TA06 bacterium ADurb.Bin417</name>
    <dbReference type="NCBI Taxonomy" id="1852828"/>
    <lineage>
        <taxon>Bacteria</taxon>
        <taxon>Bacteria division TA06</taxon>
    </lineage>
</organism>
<keyword evidence="4 5" id="KW-0411">Iron-sulfur</keyword>
<comment type="caution">
    <text evidence="7">The sequence shown here is derived from an EMBL/GenBank/DDBJ whole genome shotgun (WGS) entry which is preliminary data.</text>
</comment>
<feature type="binding site" evidence="5">
    <location>
        <position position="86"/>
    </location>
    <ligand>
        <name>[4Fe-4S] cluster</name>
        <dbReference type="ChEBI" id="CHEBI:49883"/>
        <note>4Fe-4S-S-AdoMet</note>
    </ligand>
</feature>
<dbReference type="SFLD" id="SFLDG01099">
    <property type="entry name" value="Uncharacterised_Radical_SAM_Su"/>
    <property type="match status" value="1"/>
</dbReference>
<keyword evidence="1 5" id="KW-0949">S-adenosyl-L-methionine</keyword>
<dbReference type="SUPFAM" id="SSF102114">
    <property type="entry name" value="Radical SAM enzymes"/>
    <property type="match status" value="1"/>
</dbReference>
<comment type="cofactor">
    <cofactor evidence="5">
        <name>[4Fe-4S] cluster</name>
        <dbReference type="ChEBI" id="CHEBI:49883"/>
    </cofactor>
    <text evidence="5">Binds 1 [4Fe-4S] cluster. The cluster is coordinated with 3 cysteines and an exchangeable S-adenosyl-L-methionine.</text>
</comment>
<dbReference type="InterPro" id="IPR040085">
    <property type="entry name" value="MJ0674-like"/>
</dbReference>
<dbReference type="SFLD" id="SFLDS00029">
    <property type="entry name" value="Radical_SAM"/>
    <property type="match status" value="1"/>
</dbReference>
<dbReference type="GO" id="GO:0046872">
    <property type="term" value="F:metal ion binding"/>
    <property type="evidence" value="ECO:0007669"/>
    <property type="project" value="UniProtKB-KW"/>
</dbReference>
<evidence type="ECO:0000256" key="4">
    <source>
        <dbReference type="ARBA" id="ARBA00023014"/>
    </source>
</evidence>
<dbReference type="Proteomes" id="UP000485484">
    <property type="component" value="Unassembled WGS sequence"/>
</dbReference>
<dbReference type="InterPro" id="IPR016431">
    <property type="entry name" value="Pyrv-formate_lyase-activ_prd"/>
</dbReference>
<name>A0A1V5MFL1_UNCT6</name>
<dbReference type="Gene3D" id="3.20.20.70">
    <property type="entry name" value="Aldolase class I"/>
    <property type="match status" value="1"/>
</dbReference>
<proteinExistence type="predicted"/>
<evidence type="ECO:0000259" key="6">
    <source>
        <dbReference type="Pfam" id="PF04055"/>
    </source>
</evidence>
<reference evidence="7" key="1">
    <citation type="submission" date="2017-02" db="EMBL/GenBank/DDBJ databases">
        <title>Delving into the versatile metabolic prowess of the omnipresent phylum Bacteroidetes.</title>
        <authorList>
            <person name="Nobu M.K."/>
            <person name="Mei R."/>
            <person name="Narihiro T."/>
            <person name="Kuroda K."/>
            <person name="Liu W.-T."/>
        </authorList>
    </citation>
    <scope>NUCLEOTIDE SEQUENCE</scope>
    <source>
        <strain evidence="7">ADurb.Bin417</strain>
    </source>
</reference>
<sequence>MPFKPITRTELSRRANAARAALSACRLCPRECRIDRRAGRRGRCGMDARVRVASHNLHFGEEPPISGHRGSGTIFFSGCPLSCLFCQNFPISQRREGREVEIEELAAMMLELQERGAHNLNLVTPTHYVPQFLEALVQARGRGFRLPIVYNSSGYESLETLAWLEGVVAVYLPDLKYGDDAAGRELSGVDDYFTRAGRAIREIFRQAGPLRTDREGVAVSGVILRHLVLPDNLARSDRVLRFLARAVSTKLTVSLMSQYFPAHRAAGYPQLARRLEPAEYMKLVKLAKKLGFQELFIQEITDS</sequence>
<evidence type="ECO:0000256" key="2">
    <source>
        <dbReference type="ARBA" id="ARBA00022723"/>
    </source>
</evidence>
<accession>A0A1V5MFL1</accession>
<dbReference type="InterPro" id="IPR058240">
    <property type="entry name" value="rSAM_sf"/>
</dbReference>
<feature type="binding site" evidence="5">
    <location>
        <position position="83"/>
    </location>
    <ligand>
        <name>[4Fe-4S] cluster</name>
        <dbReference type="ChEBI" id="CHEBI:49883"/>
        <note>4Fe-4S-S-AdoMet</note>
    </ligand>
</feature>
<dbReference type="PIRSF" id="PIRSF004869">
    <property type="entry name" value="PflX_prd"/>
    <property type="match status" value="1"/>
</dbReference>
<feature type="domain" description="Radical SAM core" evidence="6">
    <location>
        <begin position="74"/>
        <end position="181"/>
    </location>
</feature>
<evidence type="ECO:0000313" key="7">
    <source>
        <dbReference type="EMBL" id="OPZ92037.1"/>
    </source>
</evidence>
<dbReference type="GO" id="GO:0003824">
    <property type="term" value="F:catalytic activity"/>
    <property type="evidence" value="ECO:0007669"/>
    <property type="project" value="InterPro"/>
</dbReference>
<gene>
    <name evidence="7" type="ORF">BWY73_00944</name>
</gene>
<dbReference type="PANTHER" id="PTHR43075:SF1">
    <property type="entry name" value="FORMATE LYASE ACTIVATING ENZYME, PUTATIVE (AFU_ORTHOLOGUE AFUA_2G15630)-RELATED"/>
    <property type="match status" value="1"/>
</dbReference>
<feature type="binding site" evidence="5">
    <location>
        <position position="79"/>
    </location>
    <ligand>
        <name>[4Fe-4S] cluster</name>
        <dbReference type="ChEBI" id="CHEBI:49883"/>
        <note>4Fe-4S-S-AdoMet</note>
    </ligand>
</feature>
<evidence type="ECO:0000256" key="1">
    <source>
        <dbReference type="ARBA" id="ARBA00022691"/>
    </source>
</evidence>
<dbReference type="Pfam" id="PF04055">
    <property type="entry name" value="Radical_SAM"/>
    <property type="match status" value="1"/>
</dbReference>
<keyword evidence="2 5" id="KW-0479">Metal-binding</keyword>
<evidence type="ECO:0000256" key="5">
    <source>
        <dbReference type="PIRSR" id="PIRSR004869-50"/>
    </source>
</evidence>
<dbReference type="CDD" id="cd01335">
    <property type="entry name" value="Radical_SAM"/>
    <property type="match status" value="1"/>
</dbReference>
<evidence type="ECO:0000256" key="3">
    <source>
        <dbReference type="ARBA" id="ARBA00023004"/>
    </source>
</evidence>
<dbReference type="GO" id="GO:0051536">
    <property type="term" value="F:iron-sulfur cluster binding"/>
    <property type="evidence" value="ECO:0007669"/>
    <property type="project" value="UniProtKB-KW"/>
</dbReference>
<dbReference type="InterPro" id="IPR013785">
    <property type="entry name" value="Aldolase_TIM"/>
</dbReference>
<dbReference type="InterPro" id="IPR007197">
    <property type="entry name" value="rSAM"/>
</dbReference>
<protein>
    <submittedName>
        <fullName evidence="7">Radical SAM superfamily protein</fullName>
    </submittedName>
</protein>
<dbReference type="AlphaFoldDB" id="A0A1V5MFL1"/>
<dbReference type="EMBL" id="MWAK01000134">
    <property type="protein sequence ID" value="OPZ92037.1"/>
    <property type="molecule type" value="Genomic_DNA"/>
</dbReference>
<keyword evidence="3 5" id="KW-0408">Iron</keyword>